<dbReference type="GO" id="GO:0009507">
    <property type="term" value="C:chloroplast"/>
    <property type="evidence" value="ECO:0007669"/>
    <property type="project" value="UniProtKB-SubCell"/>
</dbReference>
<keyword evidence="4 6" id="KW-0648">Protein biosynthesis</keyword>
<dbReference type="HAMAP" id="MF_03138">
    <property type="entry name" value="GUFP"/>
    <property type="match status" value="1"/>
</dbReference>
<proteinExistence type="inferred from homology"/>
<dbReference type="InterPro" id="IPR005225">
    <property type="entry name" value="Small_GTP-bd"/>
</dbReference>
<dbReference type="Pfam" id="PF06421">
    <property type="entry name" value="LepA_C"/>
    <property type="match status" value="1"/>
</dbReference>
<comment type="similarity">
    <text evidence="1 6">Belongs to the TRAFAC class translation factor GTPase superfamily. Classic translation factor GTPase family. LepA subfamily.</text>
</comment>
<organism evidence="9 10">
    <name type="scientific">Chloropicon roscoffensis</name>
    <dbReference type="NCBI Taxonomy" id="1461544"/>
    <lineage>
        <taxon>Eukaryota</taxon>
        <taxon>Viridiplantae</taxon>
        <taxon>Chlorophyta</taxon>
        <taxon>Chloropicophyceae</taxon>
        <taxon>Chloropicales</taxon>
        <taxon>Chloropicaceae</taxon>
        <taxon>Chloropicon</taxon>
    </lineage>
</organism>
<dbReference type="Gene3D" id="3.30.70.240">
    <property type="match status" value="1"/>
</dbReference>
<dbReference type="GO" id="GO:0005525">
    <property type="term" value="F:GTP binding"/>
    <property type="evidence" value="ECO:0007669"/>
    <property type="project" value="UniProtKB-UniRule"/>
</dbReference>
<dbReference type="PANTHER" id="PTHR43512">
    <property type="entry name" value="TRANSLATION FACTOR GUF1-RELATED"/>
    <property type="match status" value="1"/>
</dbReference>
<gene>
    <name evidence="9" type="ORF">HKI87_13g75040</name>
</gene>
<dbReference type="PROSITE" id="PS00301">
    <property type="entry name" value="G_TR_1"/>
    <property type="match status" value="1"/>
</dbReference>
<comment type="function">
    <text evidence="6">Promotes chloroplast protein synthesis. May act as a fidelity factor of the translation reaction, by catalyzing a one-codon backward translocation of tRNAs on improperly translocated ribosomes.</text>
</comment>
<keyword evidence="2 6" id="KW-0547">Nucleotide-binding</keyword>
<dbReference type="AlphaFoldDB" id="A0AAX4PJC5"/>
<protein>
    <recommendedName>
        <fullName evidence="6">Translation factor GUF1 homolog, chloroplastic</fullName>
        <ecNumber evidence="6">3.6.5.n1</ecNumber>
    </recommendedName>
    <alternativeName>
        <fullName evidence="6">Elongation factor 4 homolog</fullName>
        <shortName evidence="6">EF-4</shortName>
    </alternativeName>
    <alternativeName>
        <fullName evidence="6">GTPase GUF1 homolog</fullName>
    </alternativeName>
    <alternativeName>
        <fullName evidence="6">Ribosomal back-translocase</fullName>
    </alternativeName>
</protein>
<dbReference type="Gene3D" id="3.40.50.300">
    <property type="entry name" value="P-loop containing nucleotide triphosphate hydrolases"/>
    <property type="match status" value="1"/>
</dbReference>
<feature type="compositionally biased region" description="Low complexity" evidence="7">
    <location>
        <begin position="42"/>
        <end position="56"/>
    </location>
</feature>
<dbReference type="InterPro" id="IPR031157">
    <property type="entry name" value="G_TR_CS"/>
</dbReference>
<dbReference type="CDD" id="cd16260">
    <property type="entry name" value="EF4_III"/>
    <property type="match status" value="1"/>
</dbReference>
<dbReference type="InterPro" id="IPR035647">
    <property type="entry name" value="EFG_III/V"/>
</dbReference>
<dbReference type="HAMAP" id="MF_00071">
    <property type="entry name" value="LepA"/>
    <property type="match status" value="1"/>
</dbReference>
<dbReference type="GO" id="GO:0003924">
    <property type="term" value="F:GTPase activity"/>
    <property type="evidence" value="ECO:0007669"/>
    <property type="project" value="UniProtKB-UniRule"/>
</dbReference>
<dbReference type="FunFam" id="3.30.70.870:FF:000004">
    <property type="entry name" value="Translation factor GUF1, mitochondrial"/>
    <property type="match status" value="1"/>
</dbReference>
<dbReference type="NCBIfam" id="TIGR01393">
    <property type="entry name" value="lepA"/>
    <property type="match status" value="1"/>
</dbReference>
<dbReference type="CDD" id="cd03709">
    <property type="entry name" value="lepA_C"/>
    <property type="match status" value="1"/>
</dbReference>
<dbReference type="InterPro" id="IPR009000">
    <property type="entry name" value="Transl_B-barrel_sf"/>
</dbReference>
<dbReference type="FunFam" id="3.30.70.2570:FF:000001">
    <property type="entry name" value="Translation factor GUF1, mitochondrial"/>
    <property type="match status" value="1"/>
</dbReference>
<dbReference type="GO" id="GO:0045727">
    <property type="term" value="P:positive regulation of translation"/>
    <property type="evidence" value="ECO:0007669"/>
    <property type="project" value="UniProtKB-UniRule"/>
</dbReference>
<feature type="binding site" evidence="6">
    <location>
        <begin position="99"/>
        <end position="106"/>
    </location>
    <ligand>
        <name>GTP</name>
        <dbReference type="ChEBI" id="CHEBI:37565"/>
    </ligand>
</feature>
<evidence type="ECO:0000313" key="9">
    <source>
        <dbReference type="EMBL" id="WZN65941.1"/>
    </source>
</evidence>
<dbReference type="Pfam" id="PF00679">
    <property type="entry name" value="EFG_C"/>
    <property type="match status" value="1"/>
</dbReference>
<evidence type="ECO:0000256" key="4">
    <source>
        <dbReference type="ARBA" id="ARBA00022917"/>
    </source>
</evidence>
<dbReference type="InterPro" id="IPR000640">
    <property type="entry name" value="EFG_V-like"/>
</dbReference>
<dbReference type="FunFam" id="3.30.70.240:FF:000007">
    <property type="entry name" value="Translation factor GUF1, mitochondrial"/>
    <property type="match status" value="1"/>
</dbReference>
<dbReference type="PRINTS" id="PR00315">
    <property type="entry name" value="ELONGATNFCT"/>
</dbReference>
<dbReference type="EC" id="3.6.5.n1" evidence="6"/>
<dbReference type="Proteomes" id="UP001472866">
    <property type="component" value="Chromosome 13"/>
</dbReference>
<evidence type="ECO:0000313" key="10">
    <source>
        <dbReference type="Proteomes" id="UP001472866"/>
    </source>
</evidence>
<dbReference type="Gene3D" id="3.30.70.870">
    <property type="entry name" value="Elongation Factor G (Translational Gtpase), domain 3"/>
    <property type="match status" value="1"/>
</dbReference>
<dbReference type="SUPFAM" id="SSF52540">
    <property type="entry name" value="P-loop containing nucleoside triphosphate hydrolases"/>
    <property type="match status" value="1"/>
</dbReference>
<evidence type="ECO:0000256" key="3">
    <source>
        <dbReference type="ARBA" id="ARBA00022801"/>
    </source>
</evidence>
<keyword evidence="6" id="KW-0934">Plastid</keyword>
<dbReference type="CDD" id="cd01890">
    <property type="entry name" value="LepA"/>
    <property type="match status" value="1"/>
</dbReference>
<reference evidence="9 10" key="1">
    <citation type="submission" date="2024-03" db="EMBL/GenBank/DDBJ databases">
        <title>Complete genome sequence of the green alga Chloropicon roscoffensis RCC1871.</title>
        <authorList>
            <person name="Lemieux C."/>
            <person name="Pombert J.-F."/>
            <person name="Otis C."/>
            <person name="Turmel M."/>
        </authorList>
    </citation>
    <scope>NUCLEOTIDE SEQUENCE [LARGE SCALE GENOMIC DNA]</scope>
    <source>
        <strain evidence="9 10">RCC1871</strain>
    </source>
</reference>
<dbReference type="InterPro" id="IPR038363">
    <property type="entry name" value="LepA_C_sf"/>
</dbReference>
<dbReference type="EMBL" id="CP151513">
    <property type="protein sequence ID" value="WZN65941.1"/>
    <property type="molecule type" value="Genomic_DNA"/>
</dbReference>
<dbReference type="InterPro" id="IPR006297">
    <property type="entry name" value="EF-4"/>
</dbReference>
<feature type="domain" description="Tr-type G" evidence="8">
    <location>
        <begin position="90"/>
        <end position="273"/>
    </location>
</feature>
<keyword evidence="6" id="KW-0150">Chloroplast</keyword>
<evidence type="ECO:0000256" key="6">
    <source>
        <dbReference type="HAMAP-Rule" id="MF_03138"/>
    </source>
</evidence>
<dbReference type="GO" id="GO:0003746">
    <property type="term" value="F:translation elongation factor activity"/>
    <property type="evidence" value="ECO:0007669"/>
    <property type="project" value="UniProtKB-KW"/>
</dbReference>
<comment type="subcellular location">
    <subcellularLocation>
        <location evidence="6">Plastid</location>
        <location evidence="6">Chloroplast</location>
    </subcellularLocation>
</comment>
<dbReference type="InterPro" id="IPR000795">
    <property type="entry name" value="T_Tr_GTP-bd_dom"/>
</dbReference>
<sequence length="690" mass="75847">MAPAQQSGRLGRSGAGPRRPEGAGTSPCSCAPGRCRPPPTQPRRSAVSSVRRPPARQSRDHHQGGYARGTLSCEALSAKAAGQVVKVPAENVRNFSIIAHIDHGKSTIADRLLQVTGTVEDRDMQAQFLDNMDIERERGITIKLQAARMRYEHEGDGQTYALNLIDTPGHVDFSYEVSRSLAACEGALLVVDASQGVEAQTLANVYLALENDLEIIPVLNKIDLPGADVDRVSREIEEVIGLDCSGAILCSGKQGLGIEDILEAVVERIPPPKDTEDEKLRALIFDSYYDPYRGVVVYFRVVDGKISKGDRVRMVATESEYVVDEIGVLAPKQVPVDSLSAGEVGYFAASIKTVADARVGDTITLAKDPSSDPLAGYQEAQPMVFCGLFPTENDQYPDLRDALEKLQTNDAALVYEPENSAAMGFGFRCGFLGLLHMEIIQERLEREYDLDLITTAPAVAYRVTTTEGEEMMVDNPSQLPDVQKRQSIAEPYVKLEILCPKDFVGAVMELGNERRAEFQDLRYLNETRASVIFETPLAEIVTDFFDELKSRTKGYASMEFQLLDFRVNDLVKLEIKINQEPVDPLACIVHRDKAYGVGKALAGKLKQLIPKQQFRVPIQAAVGSRVIASESIAALRKDVLAKCYGGDISRKKKLLKKQAKGKKRMKSLGKVDVPQEAFMAVLNLKTEESD</sequence>
<feature type="binding site" evidence="6">
    <location>
        <begin position="166"/>
        <end position="170"/>
    </location>
    <ligand>
        <name>GTP</name>
        <dbReference type="ChEBI" id="CHEBI:37565"/>
    </ligand>
</feature>
<dbReference type="CDD" id="cd03699">
    <property type="entry name" value="EF4_II"/>
    <property type="match status" value="1"/>
</dbReference>
<dbReference type="SUPFAM" id="SSF54980">
    <property type="entry name" value="EF-G C-terminal domain-like"/>
    <property type="match status" value="2"/>
</dbReference>
<dbReference type="Gene3D" id="2.40.30.10">
    <property type="entry name" value="Translation factors"/>
    <property type="match status" value="1"/>
</dbReference>
<dbReference type="InterPro" id="IPR035654">
    <property type="entry name" value="LepA_IV"/>
</dbReference>
<dbReference type="Gene3D" id="3.30.70.2570">
    <property type="entry name" value="Elongation factor 4, C-terminal domain"/>
    <property type="match status" value="1"/>
</dbReference>
<keyword evidence="10" id="KW-1185">Reference proteome</keyword>
<evidence type="ECO:0000256" key="5">
    <source>
        <dbReference type="ARBA" id="ARBA00023134"/>
    </source>
</evidence>
<dbReference type="SMART" id="SM00838">
    <property type="entry name" value="EFG_C"/>
    <property type="match status" value="1"/>
</dbReference>
<keyword evidence="5 6" id="KW-0342">GTP-binding</keyword>
<dbReference type="InterPro" id="IPR027518">
    <property type="entry name" value="GUFP"/>
</dbReference>
<evidence type="ECO:0000256" key="7">
    <source>
        <dbReference type="SAM" id="MobiDB-lite"/>
    </source>
</evidence>
<evidence type="ECO:0000256" key="2">
    <source>
        <dbReference type="ARBA" id="ARBA00022741"/>
    </source>
</evidence>
<name>A0AAX4PJC5_9CHLO</name>
<dbReference type="GO" id="GO:0043022">
    <property type="term" value="F:ribosome binding"/>
    <property type="evidence" value="ECO:0007669"/>
    <property type="project" value="TreeGrafter"/>
</dbReference>
<keyword evidence="9" id="KW-0251">Elongation factor</keyword>
<dbReference type="PANTHER" id="PTHR43512:SF4">
    <property type="entry name" value="TRANSLATION FACTOR GUF1 HOMOLOG, CHLOROPLASTIC"/>
    <property type="match status" value="1"/>
</dbReference>
<dbReference type="FunFam" id="2.40.30.10:FF:000015">
    <property type="entry name" value="Translation factor GUF1, mitochondrial"/>
    <property type="match status" value="1"/>
</dbReference>
<dbReference type="PROSITE" id="PS51722">
    <property type="entry name" value="G_TR_2"/>
    <property type="match status" value="1"/>
</dbReference>
<feature type="region of interest" description="Disordered" evidence="7">
    <location>
        <begin position="1"/>
        <end position="66"/>
    </location>
</feature>
<dbReference type="Pfam" id="PF00009">
    <property type="entry name" value="GTP_EFTU"/>
    <property type="match status" value="1"/>
</dbReference>
<dbReference type="InterPro" id="IPR013842">
    <property type="entry name" value="LepA_CTD"/>
</dbReference>
<dbReference type="InterPro" id="IPR027417">
    <property type="entry name" value="P-loop_NTPase"/>
</dbReference>
<evidence type="ECO:0000259" key="8">
    <source>
        <dbReference type="PROSITE" id="PS51722"/>
    </source>
</evidence>
<feature type="binding site" evidence="6">
    <location>
        <begin position="220"/>
        <end position="223"/>
    </location>
    <ligand>
        <name>GTP</name>
        <dbReference type="ChEBI" id="CHEBI:37565"/>
    </ligand>
</feature>
<comment type="catalytic activity">
    <reaction evidence="6">
        <text>GTP + H2O = GDP + phosphate + H(+)</text>
        <dbReference type="Rhea" id="RHEA:19669"/>
        <dbReference type="ChEBI" id="CHEBI:15377"/>
        <dbReference type="ChEBI" id="CHEBI:15378"/>
        <dbReference type="ChEBI" id="CHEBI:37565"/>
        <dbReference type="ChEBI" id="CHEBI:43474"/>
        <dbReference type="ChEBI" id="CHEBI:58189"/>
        <dbReference type="EC" id="3.6.5.n1"/>
    </reaction>
</comment>
<keyword evidence="3 6" id="KW-0378">Hydrolase</keyword>
<dbReference type="Pfam" id="PF03144">
    <property type="entry name" value="GTP_EFTU_D2"/>
    <property type="match status" value="1"/>
</dbReference>
<dbReference type="NCBIfam" id="TIGR00231">
    <property type="entry name" value="small_GTP"/>
    <property type="match status" value="1"/>
</dbReference>
<dbReference type="SUPFAM" id="SSF50447">
    <property type="entry name" value="Translation proteins"/>
    <property type="match status" value="1"/>
</dbReference>
<dbReference type="InterPro" id="IPR004161">
    <property type="entry name" value="EFTu-like_2"/>
</dbReference>
<accession>A0AAX4PJC5</accession>
<evidence type="ECO:0000256" key="1">
    <source>
        <dbReference type="ARBA" id="ARBA00005454"/>
    </source>
</evidence>
<dbReference type="FunFam" id="3.40.50.300:FF:000078">
    <property type="entry name" value="Elongation factor 4"/>
    <property type="match status" value="1"/>
</dbReference>